<dbReference type="AlphaFoldDB" id="A0A0F2LQI0"/>
<evidence type="ECO:0000313" key="1">
    <source>
        <dbReference type="EMBL" id="KJR78011.1"/>
    </source>
</evidence>
<comment type="caution">
    <text evidence="1">The sequence shown here is derived from an EMBL/GenBank/DDBJ whole genome shotgun (WGS) entry which is preliminary data.</text>
</comment>
<accession>A0A0F2LQI0</accession>
<name>A0A0F2LQI0_9CREN</name>
<gene>
    <name evidence="1" type="ORF">TQ35_09540</name>
</gene>
<dbReference type="EMBL" id="JZWS01000260">
    <property type="protein sequence ID" value="KJR78011.1"/>
    <property type="molecule type" value="Genomic_DNA"/>
</dbReference>
<proteinExistence type="predicted"/>
<sequence length="169" mass="18208">MNKLLILGGLMALLVGVGIAVADSFMGQIATISYHIIAPSQSSQSSNDTILLMANINLGNLTAGQSGNYTAKAKVQLSSGYYTFKLNDGALQGEFSQFTAVLKFSNYTITLTKHHHESHKMYLPSGTYNITIVIYYTVSEHAHNATVNNAPLIIMKEENSDNGSDDGNS</sequence>
<protein>
    <submittedName>
        <fullName evidence="1">Uncharacterized protein</fullName>
    </submittedName>
</protein>
<reference evidence="1" key="1">
    <citation type="submission" date="2015-03" db="EMBL/GenBank/DDBJ databases">
        <title>Metagenome Sequencing of an Archaeal-Dominated Microbial Community from a Hot Spring at the Los Azufres Geothermal Field, Mexico.</title>
        <authorList>
            <person name="Servin-Garciduenas L.E."/>
            <person name="Martinez-Romero E."/>
        </authorList>
    </citation>
    <scope>NUCLEOTIDE SEQUENCE [LARGE SCALE GENOMIC DNA]</scope>
    <source>
        <strain evidence="1">AZ1-454</strain>
    </source>
</reference>
<organism evidence="1">
    <name type="scientific">Candidatus Aramenus sulfurataquae</name>
    <dbReference type="NCBI Taxonomy" id="1326980"/>
    <lineage>
        <taxon>Archaea</taxon>
        <taxon>Thermoproteota</taxon>
        <taxon>Thermoprotei</taxon>
        <taxon>Sulfolobales</taxon>
        <taxon>Sulfolobaceae</taxon>
        <taxon>Candidatus Aramenus</taxon>
    </lineage>
</organism>